<keyword evidence="1" id="KW-0175">Coiled coil</keyword>
<feature type="coiled-coil region" evidence="1">
    <location>
        <begin position="192"/>
        <end position="224"/>
    </location>
</feature>
<keyword evidence="4" id="KW-1185">Reference proteome</keyword>
<evidence type="ECO:0000313" key="4">
    <source>
        <dbReference type="Proteomes" id="UP000596742"/>
    </source>
</evidence>
<proteinExistence type="predicted"/>
<dbReference type="Proteomes" id="UP000596742">
    <property type="component" value="Unassembled WGS sequence"/>
</dbReference>
<evidence type="ECO:0000256" key="1">
    <source>
        <dbReference type="SAM" id="Coils"/>
    </source>
</evidence>
<name>A0A8B6EJF8_MYTGA</name>
<evidence type="ECO:0000256" key="2">
    <source>
        <dbReference type="SAM" id="MobiDB-lite"/>
    </source>
</evidence>
<dbReference type="EMBL" id="UYJE01005150">
    <property type="protein sequence ID" value="VDI34485.1"/>
    <property type="molecule type" value="Genomic_DNA"/>
</dbReference>
<organism evidence="3 4">
    <name type="scientific">Mytilus galloprovincialis</name>
    <name type="common">Mediterranean mussel</name>
    <dbReference type="NCBI Taxonomy" id="29158"/>
    <lineage>
        <taxon>Eukaryota</taxon>
        <taxon>Metazoa</taxon>
        <taxon>Spiralia</taxon>
        <taxon>Lophotrochozoa</taxon>
        <taxon>Mollusca</taxon>
        <taxon>Bivalvia</taxon>
        <taxon>Autobranchia</taxon>
        <taxon>Pteriomorphia</taxon>
        <taxon>Mytilida</taxon>
        <taxon>Mytiloidea</taxon>
        <taxon>Mytilidae</taxon>
        <taxon>Mytilinae</taxon>
        <taxon>Mytilus</taxon>
    </lineage>
</organism>
<accession>A0A8B6EJF8</accession>
<sequence length="299" mass="33894">MASLRRSHRDKITPYRYKPSLAVAKHKARLKSNELAQPSSNVTPTTREDKFYQNLPPFLILKETKNNLVVEESLSIKPITNTGIGSRQVYRINMYKTAFSVEANADNTNKHTKQAVSKKQKNVKQEDLKSKLAVAEAHIAALENNVLDNSNTIRNLKLAQLGHNDSSQNRVDYLSSNPNVLTTNSTYQNCHCTQLDNRVKELEREMTNLRLINLENQMLTLRNQSQNNFHSQAPVHMVPPQPIFSCYPNNSTKSMDATSTTSPIFHHGVPAPPPYMYRQSDRISEASRQAQIPNSNQQV</sequence>
<feature type="region of interest" description="Disordered" evidence="2">
    <location>
        <begin position="28"/>
        <end position="48"/>
    </location>
</feature>
<protein>
    <submittedName>
        <fullName evidence="3">Uncharacterized protein</fullName>
    </submittedName>
</protein>
<evidence type="ECO:0000313" key="3">
    <source>
        <dbReference type="EMBL" id="VDI34485.1"/>
    </source>
</evidence>
<reference evidence="3" key="1">
    <citation type="submission" date="2018-11" db="EMBL/GenBank/DDBJ databases">
        <authorList>
            <person name="Alioto T."/>
            <person name="Alioto T."/>
        </authorList>
    </citation>
    <scope>NUCLEOTIDE SEQUENCE</scope>
</reference>
<feature type="compositionally biased region" description="Polar residues" evidence="2">
    <location>
        <begin position="34"/>
        <end position="45"/>
    </location>
</feature>
<gene>
    <name evidence="3" type="ORF">MGAL_10B010394</name>
</gene>
<comment type="caution">
    <text evidence="3">The sequence shown here is derived from an EMBL/GenBank/DDBJ whole genome shotgun (WGS) entry which is preliminary data.</text>
</comment>
<dbReference type="AlphaFoldDB" id="A0A8B6EJF8"/>